<dbReference type="Pfam" id="PF07690">
    <property type="entry name" value="MFS_1"/>
    <property type="match status" value="1"/>
</dbReference>
<evidence type="ECO:0000256" key="2">
    <source>
        <dbReference type="ARBA" id="ARBA00022448"/>
    </source>
</evidence>
<feature type="transmembrane region" description="Helical" evidence="4">
    <location>
        <begin position="190"/>
        <end position="209"/>
    </location>
</feature>
<evidence type="ECO:0000256" key="3">
    <source>
        <dbReference type="ARBA" id="ARBA00022475"/>
    </source>
</evidence>
<feature type="transmembrane region" description="Helical" evidence="4">
    <location>
        <begin position="236"/>
        <end position="258"/>
    </location>
</feature>
<protein>
    <submittedName>
        <fullName evidence="6">Putative MFS-type transporter</fullName>
    </submittedName>
</protein>
<feature type="domain" description="Major facilitator superfamily (MFS) profile" evidence="5">
    <location>
        <begin position="13"/>
        <end position="422"/>
    </location>
</feature>
<dbReference type="GeneID" id="65557353"/>
<dbReference type="PANTHER" id="PTHR43045:SF1">
    <property type="entry name" value="SHIKIMATE TRANSPORTER"/>
    <property type="match status" value="1"/>
</dbReference>
<feature type="transmembrane region" description="Helical" evidence="4">
    <location>
        <begin position="330"/>
        <end position="354"/>
    </location>
</feature>
<dbReference type="RefSeq" id="WP_218258017.1">
    <property type="nucleotide sequence ID" value="NZ_CP077713.1"/>
</dbReference>
<sequence>MMDKVTILDVIKVALASTIGSIIEWYDFFLYGIVASLVFPRLFFPPGYSLAAATLLSLTTYAVGFIARPIGAFIFGHIGDKQGRRTSLLLDLVIMGLASLIIGFLPSYRVIGFGSIIIAAIVRLIQGIAVAGEWAGAVTWLVETASGSRWRAFWGSWVYQGGQMGLISATLAVAFLGFNASFFLHTGWRIAFWVGALVAFIGIIIRFLLIESPLFQKIKINGEINRYPSLQVWKEYYGTIILLALGWVALNALTYIYSTYAILYETELHVARTIASLEVTIATAFSMLLLIIFSIIGDKLGRKKVLYILYAIGIIFSFPYAALLREGTPVAGIIAQLLITLPIAGFAIIPAFFAEQFPTRFRYSGTGLSYNIATPIGGALSPILLQAFIGTNVLGNWWVIGTVILIYFIISISALTFLKETRGKEMK</sequence>
<dbReference type="GO" id="GO:0005886">
    <property type="term" value="C:plasma membrane"/>
    <property type="evidence" value="ECO:0007669"/>
    <property type="project" value="UniProtKB-SubCell"/>
</dbReference>
<keyword evidence="4" id="KW-0472">Membrane</keyword>
<keyword evidence="4" id="KW-1133">Transmembrane helix</keyword>
<organism evidence="6 7">
    <name type="scientific">Saccharolobus shibatae</name>
    <dbReference type="NCBI Taxonomy" id="2286"/>
    <lineage>
        <taxon>Archaea</taxon>
        <taxon>Thermoproteota</taxon>
        <taxon>Thermoprotei</taxon>
        <taxon>Sulfolobales</taxon>
        <taxon>Sulfolobaceae</taxon>
        <taxon>Saccharolobus</taxon>
    </lineage>
</organism>
<feature type="transmembrane region" description="Helical" evidence="4">
    <location>
        <begin position="50"/>
        <end position="76"/>
    </location>
</feature>
<feature type="transmembrane region" description="Helical" evidence="4">
    <location>
        <begin position="88"/>
        <end position="105"/>
    </location>
</feature>
<keyword evidence="2" id="KW-0813">Transport</keyword>
<dbReference type="EMBL" id="CP077713">
    <property type="protein sequence ID" value="QXJ35457.1"/>
    <property type="molecule type" value="Genomic_DNA"/>
</dbReference>
<evidence type="ECO:0000313" key="7">
    <source>
        <dbReference type="Proteomes" id="UP000694036"/>
    </source>
</evidence>
<evidence type="ECO:0000313" key="6">
    <source>
        <dbReference type="EMBL" id="QXJ35457.1"/>
    </source>
</evidence>
<dbReference type="GO" id="GO:0022857">
    <property type="term" value="F:transmembrane transporter activity"/>
    <property type="evidence" value="ECO:0007669"/>
    <property type="project" value="InterPro"/>
</dbReference>
<dbReference type="PANTHER" id="PTHR43045">
    <property type="entry name" value="SHIKIMATE TRANSPORTER"/>
    <property type="match status" value="1"/>
</dbReference>
<keyword evidence="4" id="KW-0812">Transmembrane</keyword>
<proteinExistence type="predicted"/>
<feature type="transmembrane region" description="Helical" evidence="4">
    <location>
        <begin position="111"/>
        <end position="142"/>
    </location>
</feature>
<dbReference type="AlphaFoldDB" id="A0A8F5C1P7"/>
<comment type="subcellular location">
    <subcellularLocation>
        <location evidence="1">Cell membrane</location>
        <topology evidence="1">Multi-pass membrane protein</topology>
    </subcellularLocation>
</comment>
<feature type="transmembrane region" description="Helical" evidence="4">
    <location>
        <begin position="395"/>
        <end position="418"/>
    </location>
</feature>
<feature type="transmembrane region" description="Helical" evidence="4">
    <location>
        <begin position="305"/>
        <end position="324"/>
    </location>
</feature>
<dbReference type="InterPro" id="IPR020846">
    <property type="entry name" value="MFS_dom"/>
</dbReference>
<accession>A0A8F5C1P7</accession>
<dbReference type="Proteomes" id="UP000694036">
    <property type="component" value="Chromosome"/>
</dbReference>
<evidence type="ECO:0000259" key="5">
    <source>
        <dbReference type="PROSITE" id="PS50850"/>
    </source>
</evidence>
<gene>
    <name evidence="6" type="ORF">J5U22_02004</name>
</gene>
<feature type="transmembrane region" description="Helical" evidence="4">
    <location>
        <begin position="366"/>
        <end position="389"/>
    </location>
</feature>
<keyword evidence="7" id="KW-1185">Reference proteome</keyword>
<evidence type="ECO:0000256" key="1">
    <source>
        <dbReference type="ARBA" id="ARBA00004651"/>
    </source>
</evidence>
<keyword evidence="3" id="KW-1003">Cell membrane</keyword>
<dbReference type="PROSITE" id="PS50850">
    <property type="entry name" value="MFS"/>
    <property type="match status" value="1"/>
</dbReference>
<name>A0A8F5C1P7_9CREN</name>
<feature type="transmembrane region" description="Helical" evidence="4">
    <location>
        <begin position="270"/>
        <end position="293"/>
    </location>
</feature>
<feature type="transmembrane region" description="Helical" evidence="4">
    <location>
        <begin position="163"/>
        <end position="184"/>
    </location>
</feature>
<dbReference type="InterPro" id="IPR011701">
    <property type="entry name" value="MFS"/>
</dbReference>
<evidence type="ECO:0000256" key="4">
    <source>
        <dbReference type="SAM" id="Phobius"/>
    </source>
</evidence>
<reference evidence="6 7" key="1">
    <citation type="journal article" date="2021" name="Environ. Microbiol.">
        <title>New insights into the diversity and evolution of the archaeal mobilome from three complete genomes of Saccharolobus shibatae.</title>
        <authorList>
            <person name="Medvedeva S."/>
            <person name="Brandt D."/>
            <person name="Cvirkaite-Krupovic V."/>
            <person name="Liu Y."/>
            <person name="Severinov K."/>
            <person name="Ishino S."/>
            <person name="Ishino Y."/>
            <person name="Prangishvili D."/>
            <person name="Kalinowski J."/>
            <person name="Krupovic M."/>
        </authorList>
    </citation>
    <scope>NUCLEOTIDE SEQUENCE [LARGE SCALE GENOMIC DNA]</scope>
    <source>
        <strain evidence="6 7">S38A</strain>
    </source>
</reference>